<dbReference type="CDD" id="cd16988">
    <property type="entry name" value="ANTH_N_YAP180"/>
    <property type="match status" value="1"/>
</dbReference>
<dbReference type="GO" id="GO:0072583">
    <property type="term" value="P:clathrin-dependent endocytosis"/>
    <property type="evidence" value="ECO:0007669"/>
    <property type="project" value="InterPro"/>
</dbReference>
<dbReference type="GO" id="GO:0006900">
    <property type="term" value="P:vesicle budding from membrane"/>
    <property type="evidence" value="ECO:0007669"/>
    <property type="project" value="TreeGrafter"/>
</dbReference>
<dbReference type="InterPro" id="IPR014712">
    <property type="entry name" value="ANTH_dom_sf"/>
</dbReference>
<dbReference type="FunCoup" id="G3J358">
    <property type="interactions" value="395"/>
</dbReference>
<dbReference type="HOGENOM" id="CLU_014248_1_0_1"/>
<dbReference type="SUPFAM" id="SSF89009">
    <property type="entry name" value="GAT-like domain"/>
    <property type="match status" value="1"/>
</dbReference>
<dbReference type="Gene3D" id="1.20.58.150">
    <property type="entry name" value="ANTH domain"/>
    <property type="match status" value="1"/>
</dbReference>
<dbReference type="FunFam" id="1.20.58.150:FF:000004">
    <property type="entry name" value="ENTH domain protein"/>
    <property type="match status" value="1"/>
</dbReference>
<dbReference type="SMART" id="SM00273">
    <property type="entry name" value="ENTH"/>
    <property type="match status" value="1"/>
</dbReference>
<dbReference type="RefSeq" id="XP_006666316.1">
    <property type="nucleotide sequence ID" value="XM_006666253.1"/>
</dbReference>
<dbReference type="InParanoid" id="G3J358"/>
<feature type="region of interest" description="Disordered" evidence="3">
    <location>
        <begin position="524"/>
        <end position="587"/>
    </location>
</feature>
<dbReference type="STRING" id="983644.G3J358"/>
<dbReference type="Proteomes" id="UP000001610">
    <property type="component" value="Unassembled WGS sequence"/>
</dbReference>
<keyword evidence="6" id="KW-1185">Reference proteome</keyword>
<feature type="compositionally biased region" description="Low complexity" evidence="3">
    <location>
        <begin position="570"/>
        <end position="586"/>
    </location>
</feature>
<sequence length="718" mass="79277">MTRTGGSAGGSDPFGPALTDWASRHLIPLRGGAQPSTFQGLATTSSSSRVLHPVRSVAAQGACFLASRPVIMSSSFEKSVKGATKIKNAPPKAKYIEHLLIATHSGEAGVGEVFRAMHYRLRDSTWTVVLKGLLTAHLMIREGAQEVTLAYLSKHRNMLAISSFTDAQTQGRNIRRYANYLTERARAYRETKIDWCRSGDGRLEKLSVDKGLLRETETVLHQLAALVKCDVLDSEGETDITISIFKLLVLDLLALFQCLNQGLINILGRFFEMSKTDAERAMEIYRNFSKYTDHVVQYLSVARQYEYRTGVQVPKLTHAPVNLGRQLEEYLNDADFEVQRRQYLAEQDFKKGGKAKDAFDLPKPPRSPTGRASSAQNSSNPFPAPPKDAPKPAAKGPDPDLIDFFGSIEQNQTTMQVNTQPSAPGQNMFQPPQQQLHLQPTGFINNAATFPLANNQFQQQQDIFQPQQNMFQQQVPQPQPAPLQPTFTGAGFGGFTPQPQNNFQPSSLAPIPQNTTANFQGQNFMQQPQQQQQQQQVPGQLLPMQTGTTNPFRQSMMMAQPTGVPNFMNQQPLQQQQQPQPQQPQQTGFVAPALNRQSTNPFAKSVSPPNNNSPFQSQAPAPLQATPTGTNPFARNSPQQQQQQLPPMPAMPGQQQQQAGALAPQPTGVTNPFRQGDFVNHTTGMGWQHNQAPIGGGIDQLQTVSVFPRPTQQSPWQQ</sequence>
<dbReference type="PANTHER" id="PTHR22951">
    <property type="entry name" value="CLATHRIN ASSEMBLY PROTEIN"/>
    <property type="match status" value="1"/>
</dbReference>
<evidence type="ECO:0000259" key="4">
    <source>
        <dbReference type="PROSITE" id="PS50942"/>
    </source>
</evidence>
<dbReference type="InterPro" id="IPR045192">
    <property type="entry name" value="AP180-like"/>
</dbReference>
<accession>G3J358</accession>
<dbReference type="eggNOG" id="KOG0251">
    <property type="taxonomic scope" value="Eukaryota"/>
</dbReference>
<organism evidence="5 6">
    <name type="scientific">Cordyceps militaris (strain CM01)</name>
    <name type="common">Caterpillar fungus</name>
    <dbReference type="NCBI Taxonomy" id="983644"/>
    <lineage>
        <taxon>Eukaryota</taxon>
        <taxon>Fungi</taxon>
        <taxon>Dikarya</taxon>
        <taxon>Ascomycota</taxon>
        <taxon>Pezizomycotina</taxon>
        <taxon>Sordariomycetes</taxon>
        <taxon>Hypocreomycetidae</taxon>
        <taxon>Hypocreales</taxon>
        <taxon>Cordycipitaceae</taxon>
        <taxon>Cordyceps</taxon>
    </lineage>
</organism>
<dbReference type="GO" id="GO:0005546">
    <property type="term" value="F:phosphatidylinositol-4,5-bisphosphate binding"/>
    <property type="evidence" value="ECO:0007669"/>
    <property type="project" value="TreeGrafter"/>
</dbReference>
<dbReference type="EMBL" id="JH126399">
    <property type="protein sequence ID" value="EGX96439.1"/>
    <property type="molecule type" value="Genomic_DNA"/>
</dbReference>
<dbReference type="PROSITE" id="PS50942">
    <property type="entry name" value="ENTH"/>
    <property type="match status" value="1"/>
</dbReference>
<gene>
    <name evidence="5" type="ORF">CCM_01095</name>
</gene>
<dbReference type="InterPro" id="IPR011417">
    <property type="entry name" value="ANTH_dom"/>
</dbReference>
<dbReference type="InterPro" id="IPR008942">
    <property type="entry name" value="ENTH_VHS"/>
</dbReference>
<dbReference type="OMA" id="HMLHLSY"/>
<evidence type="ECO:0000256" key="2">
    <source>
        <dbReference type="ARBA" id="ARBA00022490"/>
    </source>
</evidence>
<feature type="compositionally biased region" description="Low complexity" evidence="3">
    <location>
        <begin position="638"/>
        <end position="666"/>
    </location>
</feature>
<reference evidence="5 6" key="1">
    <citation type="journal article" date="2011" name="Genome Biol.">
        <title>Genome sequence of the insect pathogenic fungus Cordyceps militaris, a valued traditional Chinese medicine.</title>
        <authorList>
            <person name="Zheng P."/>
            <person name="Xia Y."/>
            <person name="Xiao G."/>
            <person name="Xiong C."/>
            <person name="Hu X."/>
            <person name="Zhang S."/>
            <person name="Zheng H."/>
            <person name="Huang Y."/>
            <person name="Zhou Y."/>
            <person name="Wang S."/>
            <person name="Zhao G.P."/>
            <person name="Liu X."/>
            <person name="St Leger R.J."/>
            <person name="Wang C."/>
        </authorList>
    </citation>
    <scope>NUCLEOTIDE SEQUENCE [LARGE SCALE GENOMIC DNA]</scope>
    <source>
        <strain evidence="5 6">CM01</strain>
    </source>
</reference>
<evidence type="ECO:0000256" key="1">
    <source>
        <dbReference type="ARBA" id="ARBA00004496"/>
    </source>
</evidence>
<dbReference type="AlphaFoldDB" id="G3J358"/>
<feature type="compositionally biased region" description="Polar residues" evidence="3">
    <location>
        <begin position="370"/>
        <end position="380"/>
    </location>
</feature>
<dbReference type="SUPFAM" id="SSF48464">
    <property type="entry name" value="ENTH/VHS domain"/>
    <property type="match status" value="1"/>
</dbReference>
<dbReference type="GO" id="GO:0005545">
    <property type="term" value="F:1-phosphatidylinositol binding"/>
    <property type="evidence" value="ECO:0007669"/>
    <property type="project" value="InterPro"/>
</dbReference>
<feature type="region of interest" description="Disordered" evidence="3">
    <location>
        <begin position="599"/>
        <end position="671"/>
    </location>
</feature>
<name>G3J358_CORMM</name>
<feature type="compositionally biased region" description="Polar residues" evidence="3">
    <location>
        <begin position="599"/>
        <end position="637"/>
    </location>
</feature>
<dbReference type="GeneID" id="18163128"/>
<keyword evidence="2" id="KW-0963">Cytoplasm</keyword>
<dbReference type="GO" id="GO:0000149">
    <property type="term" value="F:SNARE binding"/>
    <property type="evidence" value="ECO:0007669"/>
    <property type="project" value="TreeGrafter"/>
</dbReference>
<dbReference type="Gene3D" id="1.25.40.90">
    <property type="match status" value="1"/>
</dbReference>
<dbReference type="GO" id="GO:0030136">
    <property type="term" value="C:clathrin-coated vesicle"/>
    <property type="evidence" value="ECO:0007669"/>
    <property type="project" value="InterPro"/>
</dbReference>
<evidence type="ECO:0000313" key="5">
    <source>
        <dbReference type="EMBL" id="EGX96439.1"/>
    </source>
</evidence>
<comment type="subcellular location">
    <subcellularLocation>
        <location evidence="1">Cytoplasm</location>
    </subcellularLocation>
</comment>
<dbReference type="InterPro" id="IPR013809">
    <property type="entry name" value="ENTH"/>
</dbReference>
<dbReference type="GO" id="GO:0005905">
    <property type="term" value="C:clathrin-coated pit"/>
    <property type="evidence" value="ECO:0007669"/>
    <property type="project" value="TreeGrafter"/>
</dbReference>
<dbReference type="GO" id="GO:0048268">
    <property type="term" value="P:clathrin coat assembly"/>
    <property type="evidence" value="ECO:0007669"/>
    <property type="project" value="InterPro"/>
</dbReference>
<dbReference type="PANTHER" id="PTHR22951:SF5">
    <property type="entry name" value="PHOSPHATIDYLINOSITOL-BINDING CLATHRIN ASSEMBLY PROTEIN LAP"/>
    <property type="match status" value="1"/>
</dbReference>
<feature type="domain" description="ENTH" evidence="4">
    <location>
        <begin position="68"/>
        <end position="195"/>
    </location>
</feature>
<dbReference type="Pfam" id="PF07651">
    <property type="entry name" value="ANTH"/>
    <property type="match status" value="1"/>
</dbReference>
<evidence type="ECO:0000256" key="3">
    <source>
        <dbReference type="SAM" id="MobiDB-lite"/>
    </source>
</evidence>
<protein>
    <submittedName>
        <fullName evidence="5">ENTH domain containing protein</fullName>
    </submittedName>
</protein>
<feature type="compositionally biased region" description="Basic and acidic residues" evidence="3">
    <location>
        <begin position="349"/>
        <end position="360"/>
    </location>
</feature>
<dbReference type="KEGG" id="cmt:CCM_01095"/>
<evidence type="ECO:0000313" key="6">
    <source>
        <dbReference type="Proteomes" id="UP000001610"/>
    </source>
</evidence>
<feature type="compositionally biased region" description="Low complexity" evidence="3">
    <location>
        <begin position="524"/>
        <end position="545"/>
    </location>
</feature>
<dbReference type="VEuPathDB" id="FungiDB:CCM_01095"/>
<feature type="region of interest" description="Disordered" evidence="3">
    <location>
        <begin position="349"/>
        <end position="401"/>
    </location>
</feature>
<proteinExistence type="predicted"/>
<dbReference type="GO" id="GO:0032050">
    <property type="term" value="F:clathrin heavy chain binding"/>
    <property type="evidence" value="ECO:0007669"/>
    <property type="project" value="TreeGrafter"/>
</dbReference>
<dbReference type="OrthoDB" id="44015at2759"/>